<reference evidence="1" key="1">
    <citation type="submission" date="2014-05" db="EMBL/GenBank/DDBJ databases">
        <authorList>
            <person name="Chronopoulou M."/>
        </authorList>
    </citation>
    <scope>NUCLEOTIDE SEQUENCE</scope>
    <source>
        <tissue evidence="1">Whole organism</tissue>
    </source>
</reference>
<feature type="non-terminal residue" evidence="1">
    <location>
        <position position="1"/>
    </location>
</feature>
<dbReference type="EMBL" id="HACA01024849">
    <property type="protein sequence ID" value="CDW42210.1"/>
    <property type="molecule type" value="Transcribed_RNA"/>
</dbReference>
<dbReference type="AlphaFoldDB" id="A0A0K2UVU2"/>
<evidence type="ECO:0000313" key="1">
    <source>
        <dbReference type="EMBL" id="CDW42210.1"/>
    </source>
</evidence>
<proteinExistence type="predicted"/>
<accession>A0A0K2UVU2</accession>
<sequence length="58" mass="6351">LLSVFSSAYAVKNEVKLFFLFNSSITVTFQQPSFLAISCPVKLALANVASCEFALFID</sequence>
<protein>
    <submittedName>
        <fullName evidence="1">Uncharacterized protein</fullName>
    </submittedName>
</protein>
<organism evidence="1">
    <name type="scientific">Lepeophtheirus salmonis</name>
    <name type="common">Salmon louse</name>
    <name type="synonym">Caligus salmonis</name>
    <dbReference type="NCBI Taxonomy" id="72036"/>
    <lineage>
        <taxon>Eukaryota</taxon>
        <taxon>Metazoa</taxon>
        <taxon>Ecdysozoa</taxon>
        <taxon>Arthropoda</taxon>
        <taxon>Crustacea</taxon>
        <taxon>Multicrustacea</taxon>
        <taxon>Hexanauplia</taxon>
        <taxon>Copepoda</taxon>
        <taxon>Siphonostomatoida</taxon>
        <taxon>Caligidae</taxon>
        <taxon>Lepeophtheirus</taxon>
    </lineage>
</organism>
<name>A0A0K2UVU2_LEPSM</name>